<evidence type="ECO:0000313" key="2">
    <source>
        <dbReference type="EMBL" id="RRT61181.1"/>
    </source>
</evidence>
<accession>A0A426ZB23</accession>
<comment type="caution">
    <text evidence="2">The sequence shown here is derived from an EMBL/GenBank/DDBJ whole genome shotgun (WGS) entry which is preliminary data.</text>
</comment>
<protein>
    <submittedName>
        <fullName evidence="2">Uncharacterized protein</fullName>
    </submittedName>
</protein>
<organism evidence="2 3">
    <name type="scientific">Ensete ventricosum</name>
    <name type="common">Abyssinian banana</name>
    <name type="synonym">Musa ensete</name>
    <dbReference type="NCBI Taxonomy" id="4639"/>
    <lineage>
        <taxon>Eukaryota</taxon>
        <taxon>Viridiplantae</taxon>
        <taxon>Streptophyta</taxon>
        <taxon>Embryophyta</taxon>
        <taxon>Tracheophyta</taxon>
        <taxon>Spermatophyta</taxon>
        <taxon>Magnoliopsida</taxon>
        <taxon>Liliopsida</taxon>
        <taxon>Zingiberales</taxon>
        <taxon>Musaceae</taxon>
        <taxon>Ensete</taxon>
    </lineage>
</organism>
<reference evidence="2 3" key="1">
    <citation type="journal article" date="2014" name="Agronomy (Basel)">
        <title>A Draft Genome Sequence for Ensete ventricosum, the Drought-Tolerant Tree Against Hunger.</title>
        <authorList>
            <person name="Harrison J."/>
            <person name="Moore K.A."/>
            <person name="Paszkiewicz K."/>
            <person name="Jones T."/>
            <person name="Grant M."/>
            <person name="Ambacheew D."/>
            <person name="Muzemil S."/>
            <person name="Studholme D.J."/>
        </authorList>
    </citation>
    <scope>NUCLEOTIDE SEQUENCE [LARGE SCALE GENOMIC DNA]</scope>
</reference>
<dbReference type="EMBL" id="AMZH03007499">
    <property type="protein sequence ID" value="RRT61181.1"/>
    <property type="molecule type" value="Genomic_DNA"/>
</dbReference>
<dbReference type="Proteomes" id="UP000287651">
    <property type="component" value="Unassembled WGS sequence"/>
</dbReference>
<proteinExistence type="predicted"/>
<feature type="region of interest" description="Disordered" evidence="1">
    <location>
        <begin position="37"/>
        <end position="68"/>
    </location>
</feature>
<evidence type="ECO:0000313" key="3">
    <source>
        <dbReference type="Proteomes" id="UP000287651"/>
    </source>
</evidence>
<name>A0A426ZB23_ENSVE</name>
<evidence type="ECO:0000256" key="1">
    <source>
        <dbReference type="SAM" id="MobiDB-lite"/>
    </source>
</evidence>
<gene>
    <name evidence="2" type="ORF">B296_00027717</name>
</gene>
<dbReference type="AlphaFoldDB" id="A0A426ZB23"/>
<sequence length="131" mass="13811">MHPLRFPNSGIRAKALPAGEGRPHACCMHAEVAGHGQAPYKGHRPWPSYLQGATARRGDSPQGAATRGHGRLWLAHKGLPPVASPAAILQGGHPLAGRLPAAKGNRCLHRGSGSDGAVRVKEGYGIFLRKR</sequence>